<dbReference type="PANTHER" id="PTHR34351">
    <property type="entry name" value="SLR1927 PROTEIN-RELATED"/>
    <property type="match status" value="1"/>
</dbReference>
<protein>
    <submittedName>
        <fullName evidence="2">Uncharacterized protein</fullName>
    </submittedName>
</protein>
<dbReference type="STRING" id="246199.CUS_6729"/>
<keyword evidence="1" id="KW-1133">Transmembrane helix</keyword>
<accession>E9SCX5</accession>
<name>E9SCX5_RUMAL</name>
<reference evidence="2 3" key="1">
    <citation type="submission" date="2011-02" db="EMBL/GenBank/DDBJ databases">
        <authorList>
            <person name="Nelson K.E."/>
            <person name="Sutton G."/>
            <person name="Torralba M."/>
            <person name="Durkin S."/>
            <person name="Harkins D."/>
            <person name="Montgomery R."/>
            <person name="Ziemer C."/>
            <person name="Klaassens E."/>
            <person name="Ocuiv P."/>
            <person name="Morrison M."/>
        </authorList>
    </citation>
    <scope>NUCLEOTIDE SEQUENCE [LARGE SCALE GENOMIC DNA]</scope>
    <source>
        <strain evidence="2 3">8</strain>
    </source>
</reference>
<keyword evidence="1" id="KW-0472">Membrane</keyword>
<dbReference type="EMBL" id="ADKM02000085">
    <property type="protein sequence ID" value="EGC02930.1"/>
    <property type="molecule type" value="Genomic_DNA"/>
</dbReference>
<comment type="caution">
    <text evidence="2">The sequence shown here is derived from an EMBL/GenBank/DDBJ whole genome shotgun (WGS) entry which is preliminary data.</text>
</comment>
<evidence type="ECO:0000313" key="3">
    <source>
        <dbReference type="Proteomes" id="UP000004259"/>
    </source>
</evidence>
<dbReference type="OrthoDB" id="9778037at2"/>
<feature type="transmembrane region" description="Helical" evidence="1">
    <location>
        <begin position="25"/>
        <end position="46"/>
    </location>
</feature>
<gene>
    <name evidence="2" type="ORF">CUS_6729</name>
</gene>
<dbReference type="AlphaFoldDB" id="E9SCX5"/>
<evidence type="ECO:0000256" key="1">
    <source>
        <dbReference type="SAM" id="Phobius"/>
    </source>
</evidence>
<dbReference type="Proteomes" id="UP000004259">
    <property type="component" value="Unassembled WGS sequence"/>
</dbReference>
<evidence type="ECO:0000313" key="2">
    <source>
        <dbReference type="EMBL" id="EGC02930.1"/>
    </source>
</evidence>
<proteinExistence type="predicted"/>
<organism evidence="2 3">
    <name type="scientific">Ruminococcus albus 8</name>
    <dbReference type="NCBI Taxonomy" id="246199"/>
    <lineage>
        <taxon>Bacteria</taxon>
        <taxon>Bacillati</taxon>
        <taxon>Bacillota</taxon>
        <taxon>Clostridia</taxon>
        <taxon>Eubacteriales</taxon>
        <taxon>Oscillospiraceae</taxon>
        <taxon>Ruminococcus</taxon>
    </lineage>
</organism>
<keyword evidence="1" id="KW-0812">Transmembrane</keyword>
<dbReference type="RefSeq" id="WP_002850008.1">
    <property type="nucleotide sequence ID" value="NZ_ADKM02000085.1"/>
</dbReference>
<dbReference type="eggNOG" id="COG1721">
    <property type="taxonomic scope" value="Bacteria"/>
</dbReference>
<keyword evidence="3" id="KW-1185">Reference proteome</keyword>
<dbReference type="PANTHER" id="PTHR34351:SF2">
    <property type="entry name" value="DUF58 DOMAIN-CONTAINING PROTEIN"/>
    <property type="match status" value="1"/>
</dbReference>
<sequence length="398" mass="45348">MPFLYMVLLIASVFFYILYEHAFSFYLFAFLLLVPIILLILTIYTAKRTSVSFVDRQSNAGRSAKMPVRLRVVNKSPLPCPNLLIEIEYCNLLDGKKTVLKINTPVYPHEDQLMTLTVSAMHCGTVDFRIKRCKISDMLRLFSLRLGKNSTESIGSNCTITIMPEYVSLENPIDNYADMGLETDEYSKTQKGDDPSEIFDIRDYVDGDKLNRIHWKLSAKQDKTMVKDYSLPISNSITLLLELVRPKSDGDELARFDALIETAASVSNYLLENAVPHRVAFYDVVSGRLNELEINDDESHAEMISMLLSARLYDEQDMAVKYFIAADDRARCGHILYLSDVYSPLATELLSDAELANKYTYLLMTDDREEPVEMYDEFAELIPVCSSRLAESVQELCL</sequence>